<dbReference type="InterPro" id="IPR050260">
    <property type="entry name" value="FAD-bd_OxRdtase"/>
</dbReference>
<evidence type="ECO:0000256" key="5">
    <source>
        <dbReference type="ARBA" id="ARBA00022723"/>
    </source>
</evidence>
<comment type="cofactor">
    <cofactor evidence="1">
        <name>FAD</name>
        <dbReference type="ChEBI" id="CHEBI:57692"/>
    </cofactor>
</comment>
<comment type="cofactor">
    <cofactor evidence="11">
        <name>[2Fe-2S] cluster</name>
        <dbReference type="ChEBI" id="CHEBI:190135"/>
    </cofactor>
</comment>
<keyword evidence="8" id="KW-0408">Iron</keyword>
<dbReference type="Pfam" id="PF03460">
    <property type="entry name" value="NIR_SIR_ferr"/>
    <property type="match status" value="1"/>
</dbReference>
<dbReference type="Gene3D" id="3.40.250.10">
    <property type="entry name" value="Rhodanese-like domain"/>
    <property type="match status" value="1"/>
</dbReference>
<evidence type="ECO:0000256" key="10">
    <source>
        <dbReference type="ARBA" id="ARBA00023284"/>
    </source>
</evidence>
<dbReference type="Gene3D" id="3.50.50.60">
    <property type="entry name" value="FAD/NAD(P)-binding domain"/>
    <property type="match status" value="2"/>
</dbReference>
<dbReference type="SUPFAM" id="SSF56014">
    <property type="entry name" value="Nitrite and sulphite reductase 4Fe-4S domain-like"/>
    <property type="match status" value="1"/>
</dbReference>
<dbReference type="PROSITE" id="PS00198">
    <property type="entry name" value="4FE4S_FER_1"/>
    <property type="match status" value="1"/>
</dbReference>
<dbReference type="InterPro" id="IPR045854">
    <property type="entry name" value="NO2/SO3_Rdtase_4Fe4S_sf"/>
</dbReference>
<evidence type="ECO:0000259" key="13">
    <source>
        <dbReference type="PROSITE" id="PS51379"/>
    </source>
</evidence>
<dbReference type="PANTHER" id="PTHR43429:SF1">
    <property type="entry name" value="NAD(P)H SULFUR OXIDOREDUCTASE (COA-DEPENDENT)"/>
    <property type="match status" value="1"/>
</dbReference>
<dbReference type="InterPro" id="IPR036136">
    <property type="entry name" value="Nit/Sulf_reduc_fer-like_dom_sf"/>
</dbReference>
<comment type="caution">
    <text evidence="14">The sequence shown here is derived from an EMBL/GenBank/DDBJ whole genome shotgun (WGS) entry which is preliminary data.</text>
</comment>
<dbReference type="RefSeq" id="WP_117544840.1">
    <property type="nucleotide sequence ID" value="NZ_QVLV01000009.1"/>
</dbReference>
<dbReference type="Pfam" id="PF00037">
    <property type="entry name" value="Fer4"/>
    <property type="match status" value="1"/>
</dbReference>
<dbReference type="AlphaFoldDB" id="A0A3E3I375"/>
<sequence>MNLLVIGGVAAGTKVAAKAKRVMPDAKVTIVTKGKDISYAGCGLPYYVGELIEGKDQLIVNTPAKFSALTGALVQTEREVTRLDVKEKKAVVRNLRTGGEEIYTYDACVIASGASSIVPPFTGVNLPGVFTMRTPDDAIESREYLKANQVKKAVVVGGGFIGLEVAENLLAQGVSVTVMDMAPQIMPGFDPEMADYAVRHLAKKGIRVLTSTKLEGITGTLKAEGVQTDKGHLPADMVILSIGIRPNTGFLQDTGIEMFKGTILVDEKLRTNVPDVYAAGDCAMVTNRLTGARQWSPMGSSANMEGRTLALALNGEEVSYPGVLGTGVVKLPGLNGGRTGLTEEAAKAAGYDVETVLSVTDDKAHYYPDSSFFAVKLIADRKSRRLLGLQVLGPGAVDKMTDIAVMAITFGGTLEQMTSLDLAYAPPFSTAIHPFTAAVQILLNKMNGVMDSFTPAEYMAGAADDYRIIDVNPAGPTIPGVTYVDLTAVDAQVLANPRGEIPGLGKDEKLLLVCAKGKRAYLLQNRMKHYGYTNTRVLEGSSFFNVIRTGNAAGQVTVSPEEITRVKALGCLHNKGTDNFNVRVITRNGKVTAEENRRIADAAARYGSGDVVMTTRLTMEIVGVPYDKLDELRDFLAEGGLETGGTGSKVRPVVSCKGTTCQYGQLDSYALSEKIHERFYHGYHEVKLPHKFKIAVGGCPNNCVKPDLNDFGIVGQRIPSYNVDICRGCGKCQVEDICPMEAARVVDGKLIIDKEKCNNCGRCVGKCPFKAVDDGIYGYKVYIGGRWGKKTAHGKALSKVFTGEEEVLAVLEKAILLFREQGKTGERFADTVNRIGFAEVEAQLLGDEILSRKDEIIGAQLHLKGGATC</sequence>
<keyword evidence="5" id="KW-0479">Metal-binding</keyword>
<dbReference type="InterPro" id="IPR017896">
    <property type="entry name" value="4Fe4S_Fe-S-bd"/>
</dbReference>
<dbReference type="InterPro" id="IPR005117">
    <property type="entry name" value="NiRdtase/SiRdtase_haem-b_fer"/>
</dbReference>
<evidence type="ECO:0000256" key="1">
    <source>
        <dbReference type="ARBA" id="ARBA00001974"/>
    </source>
</evidence>
<feature type="domain" description="Rhodanese" evidence="12">
    <location>
        <begin position="462"/>
        <end position="548"/>
    </location>
</feature>
<dbReference type="GO" id="GO:0016491">
    <property type="term" value="F:oxidoreductase activity"/>
    <property type="evidence" value="ECO:0007669"/>
    <property type="project" value="UniProtKB-KW"/>
</dbReference>
<evidence type="ECO:0000256" key="6">
    <source>
        <dbReference type="ARBA" id="ARBA00022827"/>
    </source>
</evidence>
<feature type="domain" description="4Fe-4S ferredoxin-type" evidence="13">
    <location>
        <begin position="748"/>
        <end position="777"/>
    </location>
</feature>
<dbReference type="Pfam" id="PF01077">
    <property type="entry name" value="NIR_SIR"/>
    <property type="match status" value="1"/>
</dbReference>
<evidence type="ECO:0000259" key="12">
    <source>
        <dbReference type="PROSITE" id="PS50206"/>
    </source>
</evidence>
<keyword evidence="4" id="KW-0001">2Fe-2S</keyword>
<evidence type="ECO:0000256" key="2">
    <source>
        <dbReference type="ARBA" id="ARBA00009130"/>
    </source>
</evidence>
<dbReference type="CDD" id="cd00158">
    <property type="entry name" value="RHOD"/>
    <property type="match status" value="1"/>
</dbReference>
<gene>
    <name evidence="14" type="ORF">DXC51_14810</name>
</gene>
<dbReference type="SUPFAM" id="SSF55124">
    <property type="entry name" value="Nitrite/Sulfite reductase N-terminal domain-like"/>
    <property type="match status" value="1"/>
</dbReference>
<dbReference type="PROSITE" id="PS51379">
    <property type="entry name" value="4FE4S_FER_2"/>
    <property type="match status" value="2"/>
</dbReference>
<evidence type="ECO:0000256" key="9">
    <source>
        <dbReference type="ARBA" id="ARBA00023014"/>
    </source>
</evidence>
<dbReference type="PANTHER" id="PTHR43429">
    <property type="entry name" value="PYRIDINE NUCLEOTIDE-DISULFIDE OXIDOREDUCTASE DOMAIN-CONTAINING"/>
    <property type="match status" value="1"/>
</dbReference>
<organism evidence="14 15">
    <name type="scientific">Eisenbergiella massiliensis</name>
    <dbReference type="NCBI Taxonomy" id="1720294"/>
    <lineage>
        <taxon>Bacteria</taxon>
        <taxon>Bacillati</taxon>
        <taxon>Bacillota</taxon>
        <taxon>Clostridia</taxon>
        <taxon>Lachnospirales</taxon>
        <taxon>Lachnospiraceae</taxon>
        <taxon>Eisenbergiella</taxon>
    </lineage>
</organism>
<dbReference type="PROSITE" id="PS50206">
    <property type="entry name" value="RHODANESE_3"/>
    <property type="match status" value="1"/>
</dbReference>
<protein>
    <submittedName>
        <fullName evidence="14">Pyridine nucleotide-disulfide oxidoreductase</fullName>
    </submittedName>
</protein>
<dbReference type="EMBL" id="QVLV01000009">
    <property type="protein sequence ID" value="RGE59239.1"/>
    <property type="molecule type" value="Genomic_DNA"/>
</dbReference>
<dbReference type="Pfam" id="PF07992">
    <property type="entry name" value="Pyr_redox_2"/>
    <property type="match status" value="1"/>
</dbReference>
<feature type="domain" description="4Fe-4S ferredoxin-type" evidence="13">
    <location>
        <begin position="717"/>
        <end position="747"/>
    </location>
</feature>
<dbReference type="SUPFAM" id="SSF51905">
    <property type="entry name" value="FAD/NAD(P)-binding domain"/>
    <property type="match status" value="1"/>
</dbReference>
<keyword evidence="3" id="KW-0285">Flavoprotein</keyword>
<dbReference type="PRINTS" id="PR00368">
    <property type="entry name" value="FADPNR"/>
</dbReference>
<dbReference type="InterPro" id="IPR023753">
    <property type="entry name" value="FAD/NAD-binding_dom"/>
</dbReference>
<evidence type="ECO:0000256" key="11">
    <source>
        <dbReference type="ARBA" id="ARBA00034078"/>
    </source>
</evidence>
<evidence type="ECO:0000313" key="14">
    <source>
        <dbReference type="EMBL" id="RGE59239.1"/>
    </source>
</evidence>
<dbReference type="GO" id="GO:0046872">
    <property type="term" value="F:metal ion binding"/>
    <property type="evidence" value="ECO:0007669"/>
    <property type="project" value="UniProtKB-KW"/>
</dbReference>
<dbReference type="SUPFAM" id="SSF54862">
    <property type="entry name" value="4Fe-4S ferredoxins"/>
    <property type="match status" value="1"/>
</dbReference>
<dbReference type="InterPro" id="IPR016156">
    <property type="entry name" value="FAD/NAD-linked_Rdtase_dimer_sf"/>
</dbReference>
<dbReference type="GeneID" id="97988102"/>
<evidence type="ECO:0000256" key="8">
    <source>
        <dbReference type="ARBA" id="ARBA00023004"/>
    </source>
</evidence>
<evidence type="ECO:0000313" key="15">
    <source>
        <dbReference type="Proteomes" id="UP000260812"/>
    </source>
</evidence>
<evidence type="ECO:0000256" key="7">
    <source>
        <dbReference type="ARBA" id="ARBA00023002"/>
    </source>
</evidence>
<evidence type="ECO:0000256" key="4">
    <source>
        <dbReference type="ARBA" id="ARBA00022714"/>
    </source>
</evidence>
<dbReference type="Gene3D" id="3.30.70.20">
    <property type="match status" value="1"/>
</dbReference>
<keyword evidence="6" id="KW-0274">FAD</keyword>
<dbReference type="InterPro" id="IPR036188">
    <property type="entry name" value="FAD/NAD-bd_sf"/>
</dbReference>
<dbReference type="Proteomes" id="UP000260812">
    <property type="component" value="Unassembled WGS sequence"/>
</dbReference>
<dbReference type="Pfam" id="PF02852">
    <property type="entry name" value="Pyr_redox_dim"/>
    <property type="match status" value="1"/>
</dbReference>
<dbReference type="InterPro" id="IPR017900">
    <property type="entry name" value="4Fe4S_Fe_S_CS"/>
</dbReference>
<keyword evidence="15" id="KW-1185">Reference proteome</keyword>
<comment type="similarity">
    <text evidence="2">Belongs to the class-III pyridine nucleotide-disulfide oxidoreductase family.</text>
</comment>
<dbReference type="InterPro" id="IPR001763">
    <property type="entry name" value="Rhodanese-like_dom"/>
</dbReference>
<name>A0A3E3I375_9FIRM</name>
<evidence type="ECO:0000256" key="3">
    <source>
        <dbReference type="ARBA" id="ARBA00022630"/>
    </source>
</evidence>
<dbReference type="SUPFAM" id="SSF52821">
    <property type="entry name" value="Rhodanese/Cell cycle control phosphatase"/>
    <property type="match status" value="1"/>
</dbReference>
<keyword evidence="9" id="KW-0411">Iron-sulfur</keyword>
<dbReference type="SUPFAM" id="SSF55424">
    <property type="entry name" value="FAD/NAD-linked reductases, dimerisation (C-terminal) domain"/>
    <property type="match status" value="1"/>
</dbReference>
<dbReference type="Gene3D" id="3.90.480.10">
    <property type="entry name" value="Sulfite Reductase Hemoprotein,Domain 2"/>
    <property type="match status" value="1"/>
</dbReference>
<keyword evidence="7" id="KW-0560">Oxidoreductase</keyword>
<dbReference type="InterPro" id="IPR036873">
    <property type="entry name" value="Rhodanese-like_dom_sf"/>
</dbReference>
<dbReference type="GO" id="GO:0020037">
    <property type="term" value="F:heme binding"/>
    <property type="evidence" value="ECO:0007669"/>
    <property type="project" value="InterPro"/>
</dbReference>
<dbReference type="InterPro" id="IPR006067">
    <property type="entry name" value="NO2/SO3_Rdtase_4Fe4S_dom"/>
</dbReference>
<dbReference type="GO" id="GO:0051537">
    <property type="term" value="F:2 iron, 2 sulfur cluster binding"/>
    <property type="evidence" value="ECO:0007669"/>
    <property type="project" value="UniProtKB-KW"/>
</dbReference>
<dbReference type="InterPro" id="IPR004099">
    <property type="entry name" value="Pyr_nucl-diS_OxRdtase_dimer"/>
</dbReference>
<keyword evidence="10" id="KW-0676">Redox-active center</keyword>
<dbReference type="PRINTS" id="PR00411">
    <property type="entry name" value="PNDRDTASEI"/>
</dbReference>
<accession>A0A3E3I375</accession>
<reference evidence="14" key="1">
    <citation type="submission" date="2018-08" db="EMBL/GenBank/DDBJ databases">
        <title>A genome reference for cultivated species of the human gut microbiota.</title>
        <authorList>
            <person name="Zou Y."/>
            <person name="Xue W."/>
            <person name="Luo G."/>
        </authorList>
    </citation>
    <scope>NUCLEOTIDE SEQUENCE [LARGE SCALE GENOMIC DNA]</scope>
    <source>
        <strain evidence="14">TF05-5AC</strain>
    </source>
</reference>
<proteinExistence type="inferred from homology"/>
<dbReference type="Gene3D" id="3.30.413.10">
    <property type="entry name" value="Sulfite Reductase Hemoprotein, domain 1"/>
    <property type="match status" value="1"/>
</dbReference>